<dbReference type="EMBL" id="VMBB01000353">
    <property type="protein sequence ID" value="MDR8263076.1"/>
    <property type="molecule type" value="Genomic_DNA"/>
</dbReference>
<gene>
    <name evidence="1" type="ORF">FPK87_21905</name>
</gene>
<organism evidence="1">
    <name type="scientific">Acinetobacter baumannii</name>
    <dbReference type="NCBI Taxonomy" id="470"/>
    <lineage>
        <taxon>Bacteria</taxon>
        <taxon>Pseudomonadati</taxon>
        <taxon>Pseudomonadota</taxon>
        <taxon>Gammaproteobacteria</taxon>
        <taxon>Moraxellales</taxon>
        <taxon>Moraxellaceae</taxon>
        <taxon>Acinetobacter</taxon>
        <taxon>Acinetobacter calcoaceticus/baumannii complex</taxon>
    </lineage>
</organism>
<sequence>VSTTKVTVAPTQVDKQVIPQPIPNYAVVSPEVLGETVFNKAKPADLSPLFDYNELYQSPAAIEAINEYNNTKGEAFPLHPDITTPALDQPVTTKPSDINIEFPIFCTWAGTICESVTFIKD</sequence>
<comment type="caution">
    <text evidence="1">The sequence shown here is derived from an EMBL/GenBank/DDBJ whole genome shotgun (WGS) entry which is preliminary data.</text>
</comment>
<evidence type="ECO:0000313" key="1">
    <source>
        <dbReference type="EMBL" id="MDR8263076.1"/>
    </source>
</evidence>
<dbReference type="AlphaFoldDB" id="A0ABD5DG89"/>
<feature type="non-terminal residue" evidence="1">
    <location>
        <position position="121"/>
    </location>
</feature>
<name>A0ABD5DG89_ACIBA</name>
<proteinExistence type="predicted"/>
<accession>A0ABD5DG89</accession>
<feature type="non-terminal residue" evidence="1">
    <location>
        <position position="1"/>
    </location>
</feature>
<reference evidence="1" key="1">
    <citation type="submission" date="2019-07" db="EMBL/GenBank/DDBJ databases">
        <title>Biological characteristics of mucoid Acinetobacter baumannii from a general hospital in China.</title>
        <authorList>
            <person name="Hua X."/>
            <person name="Yu Y."/>
        </authorList>
    </citation>
    <scope>NUCLEOTIDE SEQUENCE [LARGE SCALE GENOMIC DNA]</scope>
    <source>
        <strain evidence="1">N41</strain>
    </source>
</reference>
<protein>
    <submittedName>
        <fullName evidence="1">Uncharacterized protein</fullName>
    </submittedName>
</protein>